<evidence type="ECO:0000313" key="4">
    <source>
        <dbReference type="EMBL" id="UWZ81085.1"/>
    </source>
</evidence>
<evidence type="ECO:0000313" key="5">
    <source>
        <dbReference type="Proteomes" id="UP001060414"/>
    </source>
</evidence>
<accession>A0ABY5ZT49</accession>
<proteinExistence type="predicted"/>
<feature type="region of interest" description="Disordered" evidence="1">
    <location>
        <begin position="186"/>
        <end position="216"/>
    </location>
</feature>
<evidence type="ECO:0000259" key="3">
    <source>
        <dbReference type="Pfam" id="PF20249"/>
    </source>
</evidence>
<sequence length="914" mass="100775">MSRVHRRLARYIDGEGKDAQRYRELVIDNLDAATQRLTLVMRDLAFNNYSPEEREFIVLPLAASVPTVPADAPRPSCIEEYPNFVIPIIPKRYAKPEPDQAQAKELRKGWLYVYRNGYLWRELEVMEHGHTRDVNLRRHQGLDERPASGEVDSRVLIPYKMGGLHQQIEIAYSEVQWSWARINDLGGMDPDPREEPRLRPETAKPQVGKEQAGANRRARMQDLTAELKRFIQGEDTENIQSVENCTAQIYSLHLHRSSQLPVVFLHDPIGVAKDLATEVFIRKNEYLQGRNQAAAEAGSKNAMAEIIFQMGLGSKKAADLVDMDELRDLLKWDIQIAHLHALEEAAVALGRYLTQEPELGVPHIHAAMQDYDEHTSVENLLRGQELSSELVGHLIYGEGQQYLGKCLNQPDHFLIGALNPSQRKLEILGKNTDAVAEFFENLAAAAQSNPALEKGLFELFARIIEQISDGEYTLAQSTFDLAPLLAGSAAAGANGGYLSSSFKALVRGRFDVAQWVVVKKGVSNQMALTLGRSVEWLQANHPLIKLNAVRIFAVIEVMNLGKAVAGIEKGKPGKAEAQFAAASATLISLGFTYLKDVKQIGAGWDDMALSDSQQRRLRLKRIAVAGGAHGFGFVGNVIFVSLAWNDAWAEYKKGNTGSAVAATVAALGSTLLAAATTLGGVVEMNALRTTGFTGAQVARAAAFGKTKIPMTRYFQVSRVGAGTYIGIAVMAVGGVLMYYFSRTPLEDFLARGPFGKNHNKRYQGSEKIQSWSDDEVAEATLFNLLFSPILDPSLQGFGNSHRIDLRIHLPLLFEGKTRIDYRLYGLTRPGFRGSGEKKEIFPSSEGHLQENSDGSYTLQLNYDSAAIQGFVTFEAQALVDLYGDGSQVLPVNIENAALAGHAPVVVEFPEVSMW</sequence>
<keyword evidence="2" id="KW-0812">Transmembrane</keyword>
<dbReference type="EMBL" id="CP092109">
    <property type="protein sequence ID" value="UWZ81085.1"/>
    <property type="molecule type" value="Genomic_DNA"/>
</dbReference>
<feature type="transmembrane region" description="Helical" evidence="2">
    <location>
        <begin position="656"/>
        <end position="682"/>
    </location>
</feature>
<protein>
    <recommendedName>
        <fullName evidence="3">Toxin VasX N-terminal region domain-containing protein</fullName>
    </recommendedName>
</protein>
<evidence type="ECO:0000256" key="2">
    <source>
        <dbReference type="SAM" id="Phobius"/>
    </source>
</evidence>
<keyword evidence="5" id="KW-1185">Reference proteome</keyword>
<keyword evidence="2" id="KW-1133">Transmembrane helix</keyword>
<name>A0ABY5ZT49_9BACT</name>
<reference evidence="4" key="1">
    <citation type="journal article" date="2022" name="Environ. Microbiol.">
        <title>Geoalkalibacter halelectricus SAP #1 sp. nov. possessing extracellular electron transfer and mineral#reducing capabilities from a haloalkaline environment.</title>
        <authorList>
            <person name="Yadav S."/>
            <person name="Singh R."/>
            <person name="Sundharam S.S."/>
            <person name="Chaudhary S."/>
            <person name="Krishnamurthi S."/>
            <person name="Patil S.A."/>
        </authorList>
    </citation>
    <scope>NUCLEOTIDE SEQUENCE</scope>
    <source>
        <strain evidence="4">SAP-1</strain>
    </source>
</reference>
<dbReference type="InterPro" id="IPR046864">
    <property type="entry name" value="VasX_N"/>
</dbReference>
<evidence type="ECO:0000256" key="1">
    <source>
        <dbReference type="SAM" id="MobiDB-lite"/>
    </source>
</evidence>
<keyword evidence="2" id="KW-0472">Membrane</keyword>
<dbReference type="Pfam" id="PF20249">
    <property type="entry name" value="VasX_N"/>
    <property type="match status" value="1"/>
</dbReference>
<feature type="transmembrane region" description="Helical" evidence="2">
    <location>
        <begin position="622"/>
        <end position="644"/>
    </location>
</feature>
<feature type="transmembrane region" description="Helical" evidence="2">
    <location>
        <begin position="719"/>
        <end position="740"/>
    </location>
</feature>
<gene>
    <name evidence="4" type="ORF">L9S41_06735</name>
</gene>
<dbReference type="RefSeq" id="WP_260749456.1">
    <property type="nucleotide sequence ID" value="NZ_CP092109.1"/>
</dbReference>
<feature type="compositionally biased region" description="Basic and acidic residues" evidence="1">
    <location>
        <begin position="190"/>
        <end position="202"/>
    </location>
</feature>
<dbReference type="CDD" id="cd20705">
    <property type="entry name" value="MIX_I"/>
    <property type="match status" value="1"/>
</dbReference>
<feature type="domain" description="Toxin VasX N-terminal region" evidence="3">
    <location>
        <begin position="101"/>
        <end position="185"/>
    </location>
</feature>
<organism evidence="4 5">
    <name type="scientific">Geoalkalibacter halelectricus</name>
    <dbReference type="NCBI Taxonomy" id="2847045"/>
    <lineage>
        <taxon>Bacteria</taxon>
        <taxon>Pseudomonadati</taxon>
        <taxon>Thermodesulfobacteriota</taxon>
        <taxon>Desulfuromonadia</taxon>
        <taxon>Desulfuromonadales</taxon>
        <taxon>Geoalkalibacteraceae</taxon>
        <taxon>Geoalkalibacter</taxon>
    </lineage>
</organism>
<dbReference type="Proteomes" id="UP001060414">
    <property type="component" value="Chromosome"/>
</dbReference>